<evidence type="ECO:0000313" key="9">
    <source>
        <dbReference type="EMBL" id="CAB4860841.1"/>
    </source>
</evidence>
<dbReference type="PRINTS" id="PR00725">
    <property type="entry name" value="DADACBPTASE1"/>
</dbReference>
<dbReference type="GO" id="GO:0006508">
    <property type="term" value="P:proteolysis"/>
    <property type="evidence" value="ECO:0007669"/>
    <property type="project" value="InterPro"/>
</dbReference>
<dbReference type="InterPro" id="IPR001967">
    <property type="entry name" value="Peptidase_S11_N"/>
</dbReference>
<sequence length="412" mass="43124">MGSKHKKRRWWRRHYVLTILILVFILGFGTVAGLLISVASTPLPPATMTSQLGTSITAPEHSTAMTWPVQGEASFVVPFFAQAQDSANQTSVPIASVTKLMTAYVVLNDYPLSPGESGPTITVTQAEVDAYKFELEDGQSVVAIEPGEVLTEYQLLQGLLVHSGNDYAELLAKLDATSISGFVGKMNAQAAKLGMTNTHYADPSGFNPASVSTPHDQLILAPLLMNNPVFAATVAKTSVELPVAGKVTTYTPLLGTNGVVGIKSGVNSEAGGCDVMAVNYDVGGHVVQIFSAVTGQRDTNRLNAAGQAALSIAKAVEAMIQPVGIAGTSIPVATIGWPHSSVSLVLKNAITIPAWPGQRIAISVTATKKVTGAEPANTVLAIVHVTSPSLKIEAPAATETPLQPPNLFERVV</sequence>
<dbReference type="GO" id="GO:0071555">
    <property type="term" value="P:cell wall organization"/>
    <property type="evidence" value="ECO:0007669"/>
    <property type="project" value="UniProtKB-KW"/>
</dbReference>
<name>A0A6J7CSK6_9ZZZZ</name>
<dbReference type="SUPFAM" id="SSF56601">
    <property type="entry name" value="beta-lactamase/transpeptidase-like"/>
    <property type="match status" value="1"/>
</dbReference>
<dbReference type="InterPro" id="IPR012338">
    <property type="entry name" value="Beta-lactam/transpept-like"/>
</dbReference>
<keyword evidence="5" id="KW-0573">Peptidoglycan synthesis</keyword>
<dbReference type="GO" id="GO:0009002">
    <property type="term" value="F:serine-type D-Ala-D-Ala carboxypeptidase activity"/>
    <property type="evidence" value="ECO:0007669"/>
    <property type="project" value="InterPro"/>
</dbReference>
<dbReference type="PANTHER" id="PTHR21581:SF33">
    <property type="entry name" value="D-ALANYL-D-ALANINE CARBOXYPEPTIDASE DACB"/>
    <property type="match status" value="1"/>
</dbReference>
<dbReference type="Pfam" id="PF00768">
    <property type="entry name" value="Peptidase_S11"/>
    <property type="match status" value="1"/>
</dbReference>
<evidence type="ECO:0000256" key="2">
    <source>
        <dbReference type="ARBA" id="ARBA00022729"/>
    </source>
</evidence>
<evidence type="ECO:0000256" key="5">
    <source>
        <dbReference type="ARBA" id="ARBA00022984"/>
    </source>
</evidence>
<keyword evidence="3" id="KW-0378">Hydrolase</keyword>
<keyword evidence="7" id="KW-1133">Transmembrane helix</keyword>
<evidence type="ECO:0000313" key="10">
    <source>
        <dbReference type="EMBL" id="CAB5023582.1"/>
    </source>
</evidence>
<keyword evidence="2" id="KW-0732">Signal</keyword>
<keyword evidence="6" id="KW-0961">Cell wall biogenesis/degradation</keyword>
<dbReference type="AlphaFoldDB" id="A0A6J7CSK6"/>
<keyword evidence="7" id="KW-0472">Membrane</keyword>
<proteinExistence type="inferred from homology"/>
<organism evidence="9">
    <name type="scientific">freshwater metagenome</name>
    <dbReference type="NCBI Taxonomy" id="449393"/>
    <lineage>
        <taxon>unclassified sequences</taxon>
        <taxon>metagenomes</taxon>
        <taxon>ecological metagenomes</taxon>
    </lineage>
</organism>
<dbReference type="EMBL" id="CAFBPM010000009">
    <property type="protein sequence ID" value="CAB5023582.1"/>
    <property type="molecule type" value="Genomic_DNA"/>
</dbReference>
<keyword evidence="4" id="KW-0133">Cell shape</keyword>
<dbReference type="Gene3D" id="3.40.710.10">
    <property type="entry name" value="DD-peptidase/beta-lactamase superfamily"/>
    <property type="match status" value="1"/>
</dbReference>
<dbReference type="PANTHER" id="PTHR21581">
    <property type="entry name" value="D-ALANYL-D-ALANINE CARBOXYPEPTIDASE"/>
    <property type="match status" value="1"/>
</dbReference>
<dbReference type="GO" id="GO:0008360">
    <property type="term" value="P:regulation of cell shape"/>
    <property type="evidence" value="ECO:0007669"/>
    <property type="project" value="UniProtKB-KW"/>
</dbReference>
<feature type="transmembrane region" description="Helical" evidence="7">
    <location>
        <begin position="15"/>
        <end position="39"/>
    </location>
</feature>
<dbReference type="GO" id="GO:0009252">
    <property type="term" value="P:peptidoglycan biosynthetic process"/>
    <property type="evidence" value="ECO:0007669"/>
    <property type="project" value="UniProtKB-KW"/>
</dbReference>
<evidence type="ECO:0000256" key="6">
    <source>
        <dbReference type="ARBA" id="ARBA00023316"/>
    </source>
</evidence>
<evidence type="ECO:0000256" key="7">
    <source>
        <dbReference type="SAM" id="Phobius"/>
    </source>
</evidence>
<evidence type="ECO:0000256" key="3">
    <source>
        <dbReference type="ARBA" id="ARBA00022801"/>
    </source>
</evidence>
<dbReference type="EMBL" id="CAFBLT010000001">
    <property type="protein sequence ID" value="CAB4860841.1"/>
    <property type="molecule type" value="Genomic_DNA"/>
</dbReference>
<evidence type="ECO:0000256" key="1">
    <source>
        <dbReference type="ARBA" id="ARBA00007164"/>
    </source>
</evidence>
<accession>A0A6J7CSK6</accession>
<reference evidence="9" key="1">
    <citation type="submission" date="2020-05" db="EMBL/GenBank/DDBJ databases">
        <authorList>
            <person name="Chiriac C."/>
            <person name="Salcher M."/>
            <person name="Ghai R."/>
            <person name="Kavagutti S V."/>
        </authorList>
    </citation>
    <scope>NUCLEOTIDE SEQUENCE</scope>
</reference>
<feature type="domain" description="Peptidase S11 D-alanyl-D-alanine carboxypeptidase A N-terminal" evidence="8">
    <location>
        <begin position="88"/>
        <end position="277"/>
    </location>
</feature>
<protein>
    <submittedName>
        <fullName evidence="9">Unannotated protein</fullName>
    </submittedName>
</protein>
<gene>
    <name evidence="9" type="ORF">UFOPK3427_00177</name>
    <name evidence="10" type="ORF">UFOPK4112_01064</name>
</gene>
<dbReference type="InterPro" id="IPR018044">
    <property type="entry name" value="Peptidase_S11"/>
</dbReference>
<evidence type="ECO:0000256" key="4">
    <source>
        <dbReference type="ARBA" id="ARBA00022960"/>
    </source>
</evidence>
<keyword evidence="7" id="KW-0812">Transmembrane</keyword>
<evidence type="ECO:0000259" key="8">
    <source>
        <dbReference type="Pfam" id="PF00768"/>
    </source>
</evidence>
<comment type="similarity">
    <text evidence="1">Belongs to the peptidase S11 family.</text>
</comment>